<dbReference type="RefSeq" id="WP_221304809.1">
    <property type="nucleotide sequence ID" value="NZ_JACHEB010000012.1"/>
</dbReference>
<dbReference type="EMBL" id="JACHEB010000012">
    <property type="protein sequence ID" value="MBB5330990.1"/>
    <property type="molecule type" value="Genomic_DNA"/>
</dbReference>
<keyword evidence="1" id="KW-1133">Transmembrane helix</keyword>
<dbReference type="Proteomes" id="UP000535182">
    <property type="component" value="Unassembled WGS sequence"/>
</dbReference>
<feature type="signal peptide" evidence="2">
    <location>
        <begin position="1"/>
        <end position="28"/>
    </location>
</feature>
<dbReference type="AlphaFoldDB" id="A0A9X0QIS9"/>
<name>A0A9X0QIS9_9BACT</name>
<comment type="caution">
    <text evidence="3">The sequence shown here is derived from an EMBL/GenBank/DDBJ whole genome shotgun (WGS) entry which is preliminary data.</text>
</comment>
<evidence type="ECO:0008006" key="5">
    <source>
        <dbReference type="Google" id="ProtNLM"/>
    </source>
</evidence>
<evidence type="ECO:0000256" key="1">
    <source>
        <dbReference type="SAM" id="Phobius"/>
    </source>
</evidence>
<keyword evidence="2" id="KW-0732">Signal</keyword>
<gene>
    <name evidence="3" type="ORF">HDF14_004627</name>
</gene>
<evidence type="ECO:0000313" key="3">
    <source>
        <dbReference type="EMBL" id="MBB5330990.1"/>
    </source>
</evidence>
<evidence type="ECO:0000256" key="2">
    <source>
        <dbReference type="SAM" id="SignalP"/>
    </source>
</evidence>
<protein>
    <recommendedName>
        <fullName evidence="5">Secreted protein</fullName>
    </recommendedName>
</protein>
<proteinExistence type="predicted"/>
<keyword evidence="1" id="KW-0812">Transmembrane</keyword>
<keyword evidence="1" id="KW-0472">Membrane</keyword>
<keyword evidence="4" id="KW-1185">Reference proteome</keyword>
<sequence>MSTFKPRRTLITAILFAASLASPLPAHPQGCTQCQDNTAATPPKTQAAYRHAIILMTLTAGGLFVGTVALFKRYR</sequence>
<accession>A0A9X0QIS9</accession>
<evidence type="ECO:0000313" key="4">
    <source>
        <dbReference type="Proteomes" id="UP000535182"/>
    </source>
</evidence>
<feature type="chain" id="PRO_5040825953" description="Secreted protein" evidence="2">
    <location>
        <begin position="29"/>
        <end position="75"/>
    </location>
</feature>
<organism evidence="3 4">
    <name type="scientific">Tunturiibacter gelidiferens</name>
    <dbReference type="NCBI Taxonomy" id="3069689"/>
    <lineage>
        <taxon>Bacteria</taxon>
        <taxon>Pseudomonadati</taxon>
        <taxon>Acidobacteriota</taxon>
        <taxon>Terriglobia</taxon>
        <taxon>Terriglobales</taxon>
        <taxon>Acidobacteriaceae</taxon>
        <taxon>Tunturiibacter</taxon>
    </lineage>
</organism>
<reference evidence="3 4" key="1">
    <citation type="submission" date="2020-08" db="EMBL/GenBank/DDBJ databases">
        <title>Genomic Encyclopedia of Type Strains, Phase IV (KMG-V): Genome sequencing to study the core and pangenomes of soil and plant-associated prokaryotes.</title>
        <authorList>
            <person name="Whitman W."/>
        </authorList>
    </citation>
    <scope>NUCLEOTIDE SEQUENCE [LARGE SCALE GENOMIC DNA]</scope>
    <source>
        <strain evidence="3 4">X5P2</strain>
    </source>
</reference>
<feature type="transmembrane region" description="Helical" evidence="1">
    <location>
        <begin position="52"/>
        <end position="71"/>
    </location>
</feature>